<keyword evidence="4 6" id="KW-0067">ATP-binding</keyword>
<gene>
    <name evidence="6" type="ORF">NP596_02935</name>
</gene>
<dbReference type="Gene3D" id="3.40.50.300">
    <property type="entry name" value="P-loop containing nucleotide triphosphate hydrolases"/>
    <property type="match status" value="1"/>
</dbReference>
<dbReference type="CDD" id="cd03220">
    <property type="entry name" value="ABC_KpsT_Wzt"/>
    <property type="match status" value="1"/>
</dbReference>
<dbReference type="EMBL" id="JANIBK010000008">
    <property type="protein sequence ID" value="MCQ8127401.1"/>
    <property type="molecule type" value="Genomic_DNA"/>
</dbReference>
<protein>
    <submittedName>
        <fullName evidence="6">ABC transporter ATP-binding protein</fullName>
    </submittedName>
</protein>
<dbReference type="InterPro" id="IPR050683">
    <property type="entry name" value="Bact_Polysacc_Export_ATP-bd"/>
</dbReference>
<dbReference type="InterPro" id="IPR029439">
    <property type="entry name" value="Wzt_C"/>
</dbReference>
<dbReference type="CDD" id="cd10147">
    <property type="entry name" value="Wzt_C-like"/>
    <property type="match status" value="1"/>
</dbReference>
<evidence type="ECO:0000256" key="2">
    <source>
        <dbReference type="ARBA" id="ARBA00022448"/>
    </source>
</evidence>
<dbReference type="PANTHER" id="PTHR46743">
    <property type="entry name" value="TEICHOIC ACIDS EXPORT ATP-BINDING PROTEIN TAGH"/>
    <property type="match status" value="1"/>
</dbReference>
<keyword evidence="2" id="KW-0813">Transport</keyword>
<dbReference type="Gene3D" id="2.70.50.60">
    <property type="entry name" value="abc- transporter (atp binding component) like domain"/>
    <property type="match status" value="1"/>
</dbReference>
<keyword evidence="3" id="KW-0547">Nucleotide-binding</keyword>
<dbReference type="Proteomes" id="UP001524586">
    <property type="component" value="Unassembled WGS sequence"/>
</dbReference>
<dbReference type="InterPro" id="IPR027417">
    <property type="entry name" value="P-loop_NTPase"/>
</dbReference>
<dbReference type="SUPFAM" id="SSF52540">
    <property type="entry name" value="P-loop containing nucleoside triphosphate hydrolases"/>
    <property type="match status" value="1"/>
</dbReference>
<dbReference type="PROSITE" id="PS50893">
    <property type="entry name" value="ABC_TRANSPORTER_2"/>
    <property type="match status" value="1"/>
</dbReference>
<name>A0ABT1U2R1_9GAMM</name>
<dbReference type="Pfam" id="PF14524">
    <property type="entry name" value="Wzt_C"/>
    <property type="match status" value="1"/>
</dbReference>
<comment type="caution">
    <text evidence="6">The sequence shown here is derived from an EMBL/GenBank/DDBJ whole genome shotgun (WGS) entry which is preliminary data.</text>
</comment>
<dbReference type="InterPro" id="IPR015860">
    <property type="entry name" value="ABC_transpr_TagH-like"/>
</dbReference>
<evidence type="ECO:0000256" key="3">
    <source>
        <dbReference type="ARBA" id="ARBA00022741"/>
    </source>
</evidence>
<evidence type="ECO:0000256" key="1">
    <source>
        <dbReference type="ARBA" id="ARBA00005417"/>
    </source>
</evidence>
<evidence type="ECO:0000313" key="7">
    <source>
        <dbReference type="Proteomes" id="UP001524586"/>
    </source>
</evidence>
<accession>A0ABT1U2R1</accession>
<evidence type="ECO:0000256" key="4">
    <source>
        <dbReference type="ARBA" id="ARBA00022840"/>
    </source>
</evidence>
<evidence type="ECO:0000313" key="6">
    <source>
        <dbReference type="EMBL" id="MCQ8127401.1"/>
    </source>
</evidence>
<dbReference type="PANTHER" id="PTHR46743:SF2">
    <property type="entry name" value="TEICHOIC ACIDS EXPORT ATP-BINDING PROTEIN TAGH"/>
    <property type="match status" value="1"/>
</dbReference>
<evidence type="ECO:0000259" key="5">
    <source>
        <dbReference type="PROSITE" id="PS50893"/>
    </source>
</evidence>
<dbReference type="SMART" id="SM00382">
    <property type="entry name" value="AAA"/>
    <property type="match status" value="1"/>
</dbReference>
<comment type="similarity">
    <text evidence="1">Belongs to the ABC transporter superfamily.</text>
</comment>
<organism evidence="6 7">
    <name type="scientific">Methylomonas rivi</name>
    <dbReference type="NCBI Taxonomy" id="2952226"/>
    <lineage>
        <taxon>Bacteria</taxon>
        <taxon>Pseudomonadati</taxon>
        <taxon>Pseudomonadota</taxon>
        <taxon>Gammaproteobacteria</taxon>
        <taxon>Methylococcales</taxon>
        <taxon>Methylococcaceae</taxon>
        <taxon>Methylomonas</taxon>
    </lineage>
</organism>
<dbReference type="RefSeq" id="WP_256613720.1">
    <property type="nucleotide sequence ID" value="NZ_JANIBK010000008.1"/>
</dbReference>
<dbReference type="Pfam" id="PF00005">
    <property type="entry name" value="ABC_tran"/>
    <property type="match status" value="1"/>
</dbReference>
<dbReference type="InterPro" id="IPR003593">
    <property type="entry name" value="AAA+_ATPase"/>
</dbReference>
<dbReference type="InterPro" id="IPR003439">
    <property type="entry name" value="ABC_transporter-like_ATP-bd"/>
</dbReference>
<keyword evidence="7" id="KW-1185">Reference proteome</keyword>
<reference evidence="6 7" key="1">
    <citation type="submission" date="2022-07" db="EMBL/GenBank/DDBJ databases">
        <title>Methylomonas rivi sp. nov., Methylomonas rosea sp. nov., Methylomonas aureus sp. nov. and Methylomonas subterranea sp. nov., four novel methanotrophs isolated from a freshwater creek and the deep terrestrial subsurface.</title>
        <authorList>
            <person name="Abin C."/>
            <person name="Sankaranarayanan K."/>
            <person name="Garner C."/>
            <person name="Sindelar R."/>
            <person name="Kotary K."/>
            <person name="Garner R."/>
            <person name="Barclay S."/>
            <person name="Lawson P."/>
            <person name="Krumholz L."/>
        </authorList>
    </citation>
    <scope>NUCLEOTIDE SEQUENCE [LARGE SCALE GENOMIC DNA]</scope>
    <source>
        <strain evidence="6 7">WSC-6</strain>
    </source>
</reference>
<feature type="domain" description="ABC transporter" evidence="5">
    <location>
        <begin position="15"/>
        <end position="256"/>
    </location>
</feature>
<sequence>MNPESVACRESDLAISVADVYKAYKLYPSHQDRLKEALHPFRKRYHREFSALSGISFDIRKGESVGILGRNGAGKSTLLQLIAGVLTPTSGTISVNGRVAALLELGAGFNPDLTGRENVILASTIQGVAEDAIPDRVAAIEEFADVGVFFDQPMKVYSSGMYARVAFANAINVNPDILIVDEILGVGDAKFQEKCYSKIRSLREQGVCILFVSHSTEVVQRNCESAILLESGNVVKYGPADAVIAIYHDLLYGSGATLKNNGKNSESHNKIASASSFLTGNLPGSELVNFLQNGAEPWYQRSGLYNPNERRFGNGDAEIVDFFVTADGHANFDVLSGNESLAIYIKVKFNKYIAQPEIGWAVVSPEGIVLSGSNTAMTKVILPQTVSGEIRAYEIKLQPTLCGGDFFLNLGVGERVGKTWTFLDNRRAIIHLTVAHQESASGFFNIPFKCKPISDSIQHE</sequence>
<dbReference type="GO" id="GO:0005524">
    <property type="term" value="F:ATP binding"/>
    <property type="evidence" value="ECO:0007669"/>
    <property type="project" value="UniProtKB-KW"/>
</dbReference>
<proteinExistence type="inferred from homology"/>